<proteinExistence type="inferred from homology"/>
<dbReference type="InterPro" id="IPR014436">
    <property type="entry name" value="Extradiol_dOase_DODA"/>
</dbReference>
<dbReference type="GO" id="GO:0008198">
    <property type="term" value="F:ferrous iron binding"/>
    <property type="evidence" value="ECO:0007669"/>
    <property type="project" value="InterPro"/>
</dbReference>
<dbReference type="AlphaFoldDB" id="A0A9P9EB10"/>
<keyword evidence="4" id="KW-0862">Zinc</keyword>
<dbReference type="CDD" id="cd07363">
    <property type="entry name" value="45_DOPA_Dioxygenase"/>
    <property type="match status" value="1"/>
</dbReference>
<comment type="similarity">
    <text evidence="2">Belongs to the DODA-type extradiol aromatic ring-opening dioxygenase family.</text>
</comment>
<dbReference type="PIRSF" id="PIRSF006157">
    <property type="entry name" value="Doxgns_DODA"/>
    <property type="match status" value="1"/>
</dbReference>
<dbReference type="SUPFAM" id="SSF53213">
    <property type="entry name" value="LigB-like"/>
    <property type="match status" value="1"/>
</dbReference>
<evidence type="ECO:0000256" key="1">
    <source>
        <dbReference type="ARBA" id="ARBA00001947"/>
    </source>
</evidence>
<organism evidence="7 8">
    <name type="scientific">Dactylonectria macrodidyma</name>
    <dbReference type="NCBI Taxonomy" id="307937"/>
    <lineage>
        <taxon>Eukaryota</taxon>
        <taxon>Fungi</taxon>
        <taxon>Dikarya</taxon>
        <taxon>Ascomycota</taxon>
        <taxon>Pezizomycotina</taxon>
        <taxon>Sordariomycetes</taxon>
        <taxon>Hypocreomycetidae</taxon>
        <taxon>Hypocreales</taxon>
        <taxon>Nectriaceae</taxon>
        <taxon>Dactylonectria</taxon>
    </lineage>
</organism>
<dbReference type="PANTHER" id="PTHR30096">
    <property type="entry name" value="4,5-DOPA DIOXYGENASE EXTRADIOL-LIKE PROTEIN"/>
    <property type="match status" value="1"/>
</dbReference>
<keyword evidence="3" id="KW-0479">Metal-binding</keyword>
<keyword evidence="7" id="KW-0223">Dioxygenase</keyword>
<protein>
    <submittedName>
        <fullName evidence="7">Aromatic ring-opening dioxygenase</fullName>
    </submittedName>
</protein>
<feature type="domain" description="Extradiol ring-cleavage dioxygenase class III enzyme subunit B" evidence="6">
    <location>
        <begin position="13"/>
        <end position="275"/>
    </location>
</feature>
<evidence type="ECO:0000313" key="7">
    <source>
        <dbReference type="EMBL" id="KAH7133859.1"/>
    </source>
</evidence>
<gene>
    <name evidence="7" type="ORF">EDB81DRAFT_805216</name>
</gene>
<name>A0A9P9EB10_9HYPO</name>
<accession>A0A9P9EB10</accession>
<evidence type="ECO:0000259" key="6">
    <source>
        <dbReference type="Pfam" id="PF02900"/>
    </source>
</evidence>
<keyword evidence="8" id="KW-1185">Reference proteome</keyword>
<dbReference type="PANTHER" id="PTHR30096:SF1">
    <property type="entry name" value="AROMATIC RING-OPENING DIOXYGENASE FAMILY PROTEIN (AFU_ORTHOLOGUE AFUA_7G00640)"/>
    <property type="match status" value="1"/>
</dbReference>
<evidence type="ECO:0000256" key="3">
    <source>
        <dbReference type="ARBA" id="ARBA00022723"/>
    </source>
</evidence>
<dbReference type="Gene3D" id="3.40.830.10">
    <property type="entry name" value="LigB-like"/>
    <property type="match status" value="1"/>
</dbReference>
<dbReference type="InterPro" id="IPR004183">
    <property type="entry name" value="Xdiol_dOase_suB"/>
</dbReference>
<dbReference type="GO" id="GO:0016702">
    <property type="term" value="F:oxidoreductase activity, acting on single donors with incorporation of molecular oxygen, incorporation of two atoms of oxygen"/>
    <property type="evidence" value="ECO:0007669"/>
    <property type="project" value="UniProtKB-ARBA"/>
</dbReference>
<evidence type="ECO:0000256" key="5">
    <source>
        <dbReference type="ARBA" id="ARBA00023002"/>
    </source>
</evidence>
<keyword evidence="5" id="KW-0560">Oxidoreductase</keyword>
<reference evidence="7" key="1">
    <citation type="journal article" date="2021" name="Nat. Commun.">
        <title>Genetic determinants of endophytism in the Arabidopsis root mycobiome.</title>
        <authorList>
            <person name="Mesny F."/>
            <person name="Miyauchi S."/>
            <person name="Thiergart T."/>
            <person name="Pickel B."/>
            <person name="Atanasova L."/>
            <person name="Karlsson M."/>
            <person name="Huettel B."/>
            <person name="Barry K.W."/>
            <person name="Haridas S."/>
            <person name="Chen C."/>
            <person name="Bauer D."/>
            <person name="Andreopoulos W."/>
            <person name="Pangilinan J."/>
            <person name="LaButti K."/>
            <person name="Riley R."/>
            <person name="Lipzen A."/>
            <person name="Clum A."/>
            <person name="Drula E."/>
            <person name="Henrissat B."/>
            <person name="Kohler A."/>
            <person name="Grigoriev I.V."/>
            <person name="Martin F.M."/>
            <person name="Hacquard S."/>
        </authorList>
    </citation>
    <scope>NUCLEOTIDE SEQUENCE</scope>
    <source>
        <strain evidence="7">MPI-CAGE-AT-0147</strain>
    </source>
</reference>
<evidence type="ECO:0000313" key="8">
    <source>
        <dbReference type="Proteomes" id="UP000738349"/>
    </source>
</evidence>
<dbReference type="OrthoDB" id="7396853at2759"/>
<dbReference type="EMBL" id="JAGMUV010000015">
    <property type="protein sequence ID" value="KAH7133859.1"/>
    <property type="molecule type" value="Genomic_DNA"/>
</dbReference>
<comment type="cofactor">
    <cofactor evidence="1">
        <name>Zn(2+)</name>
        <dbReference type="ChEBI" id="CHEBI:29105"/>
    </cofactor>
</comment>
<dbReference type="Pfam" id="PF02900">
    <property type="entry name" value="LigB"/>
    <property type="match status" value="1"/>
</dbReference>
<comment type="caution">
    <text evidence="7">The sequence shown here is derived from an EMBL/GenBank/DDBJ whole genome shotgun (WGS) entry which is preliminary data.</text>
</comment>
<evidence type="ECO:0000256" key="4">
    <source>
        <dbReference type="ARBA" id="ARBA00022833"/>
    </source>
</evidence>
<dbReference type="GO" id="GO:0008270">
    <property type="term" value="F:zinc ion binding"/>
    <property type="evidence" value="ECO:0007669"/>
    <property type="project" value="InterPro"/>
</dbReference>
<dbReference type="Proteomes" id="UP000738349">
    <property type="component" value="Unassembled WGS sequence"/>
</dbReference>
<sequence>MASKTGQAPLAPAAFWSHGSPLMCCKDSESSAYWTKFGKVAKANGIKGLVFIGAHWEELDNRIRVATKQKPGIVQMDMVPRSYWEKYPVNVDLELAAKVVGLLTKAGFPDVEEDPSFDWHDDTITPARWMFPEGTPPATVVSLNARYNPVFHIKIGRALRELRKEEILLCGTGGAVHNLYRNNWLPVLAKGDNFQPGRVPAKWAIEFEKSVSDVVATNKGARLAGALARLTQSPRYKDAHPTDDHFYPLIVIGGAVAEDDAYGKKMAQTWELQHMCNNQFVWGDWEQSSGMKMPVA</sequence>
<evidence type="ECO:0000256" key="2">
    <source>
        <dbReference type="ARBA" id="ARBA00007581"/>
    </source>
</evidence>